<dbReference type="OMA" id="YEMEMSW"/>
<keyword evidence="4" id="KW-0539">Nucleus</keyword>
<feature type="domain" description="NUC153" evidence="6">
    <location>
        <begin position="569"/>
        <end position="598"/>
    </location>
</feature>
<dbReference type="Pfam" id="PF08159">
    <property type="entry name" value="NUC153"/>
    <property type="match status" value="1"/>
</dbReference>
<evidence type="ECO:0000256" key="5">
    <source>
        <dbReference type="SAM" id="MobiDB-lite"/>
    </source>
</evidence>
<feature type="compositionally biased region" description="Basic residues" evidence="5">
    <location>
        <begin position="539"/>
        <end position="548"/>
    </location>
</feature>
<dbReference type="EMBL" id="MCFI01000011">
    <property type="protein sequence ID" value="ORY81336.1"/>
    <property type="molecule type" value="Genomic_DNA"/>
</dbReference>
<feature type="region of interest" description="Disordered" evidence="5">
    <location>
        <begin position="75"/>
        <end position="155"/>
    </location>
</feature>
<dbReference type="GO" id="GO:0006364">
    <property type="term" value="P:rRNA processing"/>
    <property type="evidence" value="ECO:0007669"/>
    <property type="project" value="InterPro"/>
</dbReference>
<feature type="compositionally biased region" description="Basic and acidic residues" evidence="5">
    <location>
        <begin position="434"/>
        <end position="446"/>
    </location>
</feature>
<proteinExistence type="inferred from homology"/>
<dbReference type="PANTHER" id="PTHR12202">
    <property type="entry name" value="ESF1 HOMOLOG"/>
    <property type="match status" value="1"/>
</dbReference>
<comment type="similarity">
    <text evidence="2">Belongs to the ESF1 family.</text>
</comment>
<feature type="compositionally biased region" description="Basic and acidic residues" evidence="5">
    <location>
        <begin position="139"/>
        <end position="155"/>
    </location>
</feature>
<sequence length="655" mass="73330">MSQRVTDPRFASVHNDPRFVRPKKKDRKVAVDKRFSAMLQDKDFSANAKVDRYGRKLSKNKGAAEIQKTYALEAEEGAQEAAGAEASSESSEVDSKSEGSSSSMLVQETPAAPIKYDPARGEGVSSSEEDSDVPDDAPLDDRDLVDPEPAREAIPRGDVTSRFALVNLDWDNLQAEDLFVAMNSFKPATGTVRSVTIFSSEFGKERMSREDTAGPPATIFKHDEEEDLDKPINAKSIIKESLGEEFDMVKLRQYQLDRLRYYYAIVECDSAATAKHIYDACDGAEYEASANFFDLRFVPDGEVFSDEPKDQCTKLPDLYEPNAFVTDALQHSKVKLTWDDDDPKKAQFAKRAFSKAEVDDMELKAYLASSSSSEGEGETAAMLKDKWRKLLKSTRSDSDASDEDKPSGDMEITFSAGLAADQPAAEEDPENETTLEKYKRKDQERRERRRKTKGVVEADAQPDLGFDDPFFNETTTKTKKKREKPVVDEEKDRKEKAELALLMMDDENAVAASGKKSADHFDMKAIVRAEKRAGLSRAQQKKLSKFGKGKTTEVDKEGLQDGFEIDLKDDRFSAVFDGENHHFALDPTSSQFKRTKTMDKVVQERRKRGGKKHAEQSAGAEQVPPAKDASKKKRKKQGDDNVEDLVRRVKSKTNK</sequence>
<dbReference type="GO" id="GO:0005730">
    <property type="term" value="C:nucleolus"/>
    <property type="evidence" value="ECO:0007669"/>
    <property type="project" value="UniProtKB-SubCell"/>
</dbReference>
<dbReference type="AlphaFoldDB" id="A0A1Y2FDE9"/>
<dbReference type="InterPro" id="IPR039754">
    <property type="entry name" value="Esf1"/>
</dbReference>
<accession>A0A1Y2FDE9</accession>
<feature type="region of interest" description="Disordered" evidence="5">
    <location>
        <begin position="1"/>
        <end position="27"/>
    </location>
</feature>
<keyword evidence="3" id="KW-0175">Coiled coil</keyword>
<comment type="caution">
    <text evidence="8">The sequence shown here is derived from an EMBL/GenBank/DDBJ whole genome shotgun (WGS) entry which is preliminary data.</text>
</comment>
<comment type="subcellular location">
    <subcellularLocation>
        <location evidence="1">Nucleus</location>
        <location evidence="1">Nucleolus</location>
    </subcellularLocation>
</comment>
<feature type="compositionally biased region" description="Low complexity" evidence="5">
    <location>
        <begin position="79"/>
        <end position="90"/>
    </location>
</feature>
<dbReference type="GeneID" id="63784407"/>
<dbReference type="OrthoDB" id="431825at2759"/>
<evidence type="ECO:0000256" key="4">
    <source>
        <dbReference type="ARBA" id="ARBA00023242"/>
    </source>
</evidence>
<evidence type="ECO:0000256" key="1">
    <source>
        <dbReference type="ARBA" id="ARBA00004604"/>
    </source>
</evidence>
<dbReference type="InterPro" id="IPR012580">
    <property type="entry name" value="NUC153"/>
</dbReference>
<evidence type="ECO:0000256" key="2">
    <source>
        <dbReference type="ARBA" id="ARBA00009087"/>
    </source>
</evidence>
<evidence type="ECO:0000259" key="7">
    <source>
        <dbReference type="Pfam" id="PF25121"/>
    </source>
</evidence>
<evidence type="ECO:0000313" key="8">
    <source>
        <dbReference type="EMBL" id="ORY81336.1"/>
    </source>
</evidence>
<name>A0A1Y2FDE9_PROLT</name>
<dbReference type="RefSeq" id="XP_040724712.1">
    <property type="nucleotide sequence ID" value="XM_040867808.1"/>
</dbReference>
<dbReference type="PANTHER" id="PTHR12202:SF0">
    <property type="entry name" value="ESF1 HOMOLOG"/>
    <property type="match status" value="1"/>
</dbReference>
<reference evidence="8 9" key="1">
    <citation type="submission" date="2016-07" db="EMBL/GenBank/DDBJ databases">
        <title>Pervasive Adenine N6-methylation of Active Genes in Fungi.</title>
        <authorList>
            <consortium name="DOE Joint Genome Institute"/>
            <person name="Mondo S.J."/>
            <person name="Dannebaum R.O."/>
            <person name="Kuo R.C."/>
            <person name="Labutti K."/>
            <person name="Haridas S."/>
            <person name="Kuo A."/>
            <person name="Salamov A."/>
            <person name="Ahrendt S.R."/>
            <person name="Lipzen A."/>
            <person name="Sullivan W."/>
            <person name="Andreopoulos W.B."/>
            <person name="Clum A."/>
            <person name="Lindquist E."/>
            <person name="Daum C."/>
            <person name="Ramamoorthy G.K."/>
            <person name="Gryganskyi A."/>
            <person name="Culley D."/>
            <person name="Magnuson J.K."/>
            <person name="James T.Y."/>
            <person name="O'Malley M.A."/>
            <person name="Stajich J.E."/>
            <person name="Spatafora J.W."/>
            <person name="Visel A."/>
            <person name="Grigoriev I.V."/>
        </authorList>
    </citation>
    <scope>NUCLEOTIDE SEQUENCE [LARGE SCALE GENOMIC DNA]</scope>
    <source>
        <strain evidence="8 9">12-1054</strain>
    </source>
</reference>
<feature type="compositionally biased region" description="Acidic residues" evidence="5">
    <location>
        <begin position="424"/>
        <end position="433"/>
    </location>
</feature>
<evidence type="ECO:0000256" key="3">
    <source>
        <dbReference type="ARBA" id="ARBA00023054"/>
    </source>
</evidence>
<protein>
    <submittedName>
        <fullName evidence="8">Uncharacterized protein</fullName>
    </submittedName>
</protein>
<dbReference type="GO" id="GO:0003723">
    <property type="term" value="F:RNA binding"/>
    <property type="evidence" value="ECO:0007669"/>
    <property type="project" value="TreeGrafter"/>
</dbReference>
<evidence type="ECO:0000313" key="9">
    <source>
        <dbReference type="Proteomes" id="UP000193685"/>
    </source>
</evidence>
<gene>
    <name evidence="8" type="ORF">BCR37DRAFT_347986</name>
</gene>
<feature type="region of interest" description="Disordered" evidence="5">
    <location>
        <begin position="582"/>
        <end position="655"/>
    </location>
</feature>
<keyword evidence="9" id="KW-1185">Reference proteome</keyword>
<feature type="domain" description="ESF1 RRM" evidence="7">
    <location>
        <begin position="160"/>
        <end position="313"/>
    </location>
</feature>
<feature type="compositionally biased region" description="Basic and acidic residues" evidence="5">
    <location>
        <begin position="484"/>
        <end position="493"/>
    </location>
</feature>
<dbReference type="Proteomes" id="UP000193685">
    <property type="component" value="Unassembled WGS sequence"/>
</dbReference>
<organism evidence="8 9">
    <name type="scientific">Protomyces lactucae-debilis</name>
    <dbReference type="NCBI Taxonomy" id="2754530"/>
    <lineage>
        <taxon>Eukaryota</taxon>
        <taxon>Fungi</taxon>
        <taxon>Dikarya</taxon>
        <taxon>Ascomycota</taxon>
        <taxon>Taphrinomycotina</taxon>
        <taxon>Taphrinomycetes</taxon>
        <taxon>Taphrinales</taxon>
        <taxon>Protomycetaceae</taxon>
        <taxon>Protomyces</taxon>
    </lineage>
</organism>
<feature type="region of interest" description="Disordered" evidence="5">
    <location>
        <begin position="532"/>
        <end position="552"/>
    </location>
</feature>
<dbReference type="Pfam" id="PF25121">
    <property type="entry name" value="RRM_ESF1"/>
    <property type="match status" value="1"/>
</dbReference>
<feature type="compositionally biased region" description="Acidic residues" evidence="5">
    <location>
        <begin position="127"/>
        <end position="138"/>
    </location>
</feature>
<dbReference type="InterPro" id="IPR056750">
    <property type="entry name" value="RRM_ESF1"/>
</dbReference>
<feature type="region of interest" description="Disordered" evidence="5">
    <location>
        <begin position="417"/>
        <end position="493"/>
    </location>
</feature>
<evidence type="ECO:0000259" key="6">
    <source>
        <dbReference type="Pfam" id="PF08159"/>
    </source>
</evidence>
<dbReference type="STRING" id="56484.A0A1Y2FDE9"/>